<name>A0A644UKX5_9ZZZZ</name>
<dbReference type="AlphaFoldDB" id="A0A644UKX5"/>
<reference evidence="3" key="1">
    <citation type="submission" date="2019-08" db="EMBL/GenBank/DDBJ databases">
        <authorList>
            <person name="Kucharzyk K."/>
            <person name="Murdoch R.W."/>
            <person name="Higgins S."/>
            <person name="Loffler F."/>
        </authorList>
    </citation>
    <scope>NUCLEOTIDE SEQUENCE</scope>
</reference>
<keyword evidence="2" id="KW-1133">Transmembrane helix</keyword>
<evidence type="ECO:0000313" key="3">
    <source>
        <dbReference type="EMBL" id="MPL79624.1"/>
    </source>
</evidence>
<protein>
    <submittedName>
        <fullName evidence="3">Uncharacterized protein</fullName>
    </submittedName>
</protein>
<keyword evidence="2" id="KW-0812">Transmembrane</keyword>
<accession>A0A644UKX5</accession>
<feature type="region of interest" description="Disordered" evidence="1">
    <location>
        <begin position="49"/>
        <end position="71"/>
    </location>
</feature>
<comment type="caution">
    <text evidence="3">The sequence shown here is derived from an EMBL/GenBank/DDBJ whole genome shotgun (WGS) entry which is preliminary data.</text>
</comment>
<feature type="transmembrane region" description="Helical" evidence="2">
    <location>
        <begin position="6"/>
        <end position="27"/>
    </location>
</feature>
<evidence type="ECO:0000256" key="1">
    <source>
        <dbReference type="SAM" id="MobiDB-lite"/>
    </source>
</evidence>
<sequence length="71" mass="8663">MVNVLLGLILFYVFFRLITTLIIPKITQHKINKYKEKLEEENKEIISRKEKRDNNNIHPSLKKYYENKDKQ</sequence>
<gene>
    <name evidence="3" type="ORF">SDC9_25508</name>
</gene>
<keyword evidence="2" id="KW-0472">Membrane</keyword>
<evidence type="ECO:0000256" key="2">
    <source>
        <dbReference type="SAM" id="Phobius"/>
    </source>
</evidence>
<proteinExistence type="predicted"/>
<organism evidence="3">
    <name type="scientific">bioreactor metagenome</name>
    <dbReference type="NCBI Taxonomy" id="1076179"/>
    <lineage>
        <taxon>unclassified sequences</taxon>
        <taxon>metagenomes</taxon>
        <taxon>ecological metagenomes</taxon>
    </lineage>
</organism>
<dbReference type="EMBL" id="VSSQ01000128">
    <property type="protein sequence ID" value="MPL79624.1"/>
    <property type="molecule type" value="Genomic_DNA"/>
</dbReference>